<dbReference type="GO" id="GO:0042802">
    <property type="term" value="F:identical protein binding"/>
    <property type="evidence" value="ECO:0007669"/>
    <property type="project" value="TreeGrafter"/>
</dbReference>
<dbReference type="AlphaFoldDB" id="A1WV91"/>
<dbReference type="InterPro" id="IPR050103">
    <property type="entry name" value="Class-III_PLP-dep_AT"/>
</dbReference>
<evidence type="ECO:0000256" key="4">
    <source>
        <dbReference type="ARBA" id="ARBA00022679"/>
    </source>
</evidence>
<evidence type="ECO:0000256" key="2">
    <source>
        <dbReference type="ARBA" id="ARBA00008954"/>
    </source>
</evidence>
<dbReference type="InterPro" id="IPR005814">
    <property type="entry name" value="Aminotrans_3"/>
</dbReference>
<name>A1WV91_HALHL</name>
<keyword evidence="4 7" id="KW-0808">Transferase</keyword>
<dbReference type="KEGG" id="hha:Hhal_0827"/>
<dbReference type="EMBL" id="CP000544">
    <property type="protein sequence ID" value="ABM61603.1"/>
    <property type="molecule type" value="Genomic_DNA"/>
</dbReference>
<dbReference type="OrthoDB" id="9770449at2"/>
<reference evidence="7 8" key="2">
    <citation type="journal article" date="2013" name="Stand. Genomic Sci.">
        <title>Complete genome sequence of Halorhodospira halophila SL1.</title>
        <authorList>
            <person name="Challacombe J.F."/>
            <person name="Majid S."/>
            <person name="Deole R."/>
            <person name="Brettin T.S."/>
            <person name="Bruce D."/>
            <person name="Delano S.F."/>
            <person name="Detter J.C."/>
            <person name="Gleasner C.D."/>
            <person name="Han C.S."/>
            <person name="Misra M."/>
            <person name="Reitenga K.G."/>
            <person name="Mikhailova N."/>
            <person name="Woyke T."/>
            <person name="Pitluck S."/>
            <person name="Nolan M."/>
            <person name="Land M.L."/>
            <person name="Saunders E."/>
            <person name="Tapia R."/>
            <person name="Lapidus A."/>
            <person name="Ivanova N."/>
            <person name="Hoff W.D."/>
        </authorList>
    </citation>
    <scope>NUCLEOTIDE SEQUENCE [LARGE SCALE GENOMIC DNA]</scope>
    <source>
        <strain evidence="8">DSM 244 / SL1</strain>
    </source>
</reference>
<dbReference type="InterPro" id="IPR015422">
    <property type="entry name" value="PyrdxlP-dep_Trfase_small"/>
</dbReference>
<dbReference type="CDD" id="cd00610">
    <property type="entry name" value="OAT_like"/>
    <property type="match status" value="1"/>
</dbReference>
<dbReference type="RefSeq" id="WP_011813626.1">
    <property type="nucleotide sequence ID" value="NC_008789.1"/>
</dbReference>
<dbReference type="PANTHER" id="PTHR11986">
    <property type="entry name" value="AMINOTRANSFERASE CLASS III"/>
    <property type="match status" value="1"/>
</dbReference>
<evidence type="ECO:0000256" key="5">
    <source>
        <dbReference type="ARBA" id="ARBA00022898"/>
    </source>
</evidence>
<dbReference type="Gene3D" id="3.90.1150.10">
    <property type="entry name" value="Aspartate Aminotransferase, domain 1"/>
    <property type="match status" value="1"/>
</dbReference>
<evidence type="ECO:0000256" key="1">
    <source>
        <dbReference type="ARBA" id="ARBA00001933"/>
    </source>
</evidence>
<dbReference type="InterPro" id="IPR015421">
    <property type="entry name" value="PyrdxlP-dep_Trfase_major"/>
</dbReference>
<dbReference type="eggNOG" id="COG0160">
    <property type="taxonomic scope" value="Bacteria"/>
</dbReference>
<keyword evidence="5 6" id="KW-0663">Pyridoxal phosphate</keyword>
<accession>A1WV91</accession>
<evidence type="ECO:0000313" key="8">
    <source>
        <dbReference type="Proteomes" id="UP000000647"/>
    </source>
</evidence>
<dbReference type="EC" id="2.6.1.-" evidence="7"/>
<proteinExistence type="inferred from homology"/>
<dbReference type="PIRSF" id="PIRSF000521">
    <property type="entry name" value="Transaminase_4ab_Lys_Orn"/>
    <property type="match status" value="1"/>
</dbReference>
<dbReference type="STRING" id="349124.Hhal_0827"/>
<dbReference type="GO" id="GO:0008483">
    <property type="term" value="F:transaminase activity"/>
    <property type="evidence" value="ECO:0007669"/>
    <property type="project" value="UniProtKB-KW"/>
</dbReference>
<dbReference type="SUPFAM" id="SSF53383">
    <property type="entry name" value="PLP-dependent transferases"/>
    <property type="match status" value="1"/>
</dbReference>
<dbReference type="InterPro" id="IPR015424">
    <property type="entry name" value="PyrdxlP-dep_Trfase"/>
</dbReference>
<gene>
    <name evidence="7" type="ordered locus">Hhal_0827</name>
</gene>
<evidence type="ECO:0000256" key="6">
    <source>
        <dbReference type="RuleBase" id="RU003560"/>
    </source>
</evidence>
<dbReference type="Pfam" id="PF00202">
    <property type="entry name" value="Aminotran_3"/>
    <property type="match status" value="1"/>
</dbReference>
<dbReference type="GO" id="GO:0030170">
    <property type="term" value="F:pyridoxal phosphate binding"/>
    <property type="evidence" value="ECO:0007669"/>
    <property type="project" value="InterPro"/>
</dbReference>
<organism evidence="7 8">
    <name type="scientific">Halorhodospira halophila (strain DSM 244 / SL1)</name>
    <name type="common">Ectothiorhodospira halophila (strain DSM 244 / SL1)</name>
    <dbReference type="NCBI Taxonomy" id="349124"/>
    <lineage>
        <taxon>Bacteria</taxon>
        <taxon>Pseudomonadati</taxon>
        <taxon>Pseudomonadota</taxon>
        <taxon>Gammaproteobacteria</taxon>
        <taxon>Chromatiales</taxon>
        <taxon>Ectothiorhodospiraceae</taxon>
        <taxon>Halorhodospira</taxon>
    </lineage>
</organism>
<dbReference type="HOGENOM" id="CLU_016922_10_0_6"/>
<dbReference type="Gene3D" id="3.40.640.10">
    <property type="entry name" value="Type I PLP-dependent aspartate aminotransferase-like (Major domain)"/>
    <property type="match status" value="1"/>
</dbReference>
<dbReference type="PANTHER" id="PTHR11986:SF79">
    <property type="entry name" value="ACETYLORNITHINE AMINOTRANSFERASE, MITOCHONDRIAL"/>
    <property type="match status" value="1"/>
</dbReference>
<dbReference type="InterPro" id="IPR049704">
    <property type="entry name" value="Aminotrans_3_PPA_site"/>
</dbReference>
<dbReference type="Proteomes" id="UP000000647">
    <property type="component" value="Chromosome"/>
</dbReference>
<reference evidence="8" key="1">
    <citation type="submission" date="2006-12" db="EMBL/GenBank/DDBJ databases">
        <title>Complete sequence of Halorhodospira halophila SL1.</title>
        <authorList>
            <consortium name="US DOE Joint Genome Institute"/>
            <person name="Copeland A."/>
            <person name="Lucas S."/>
            <person name="Lapidus A."/>
            <person name="Barry K."/>
            <person name="Detter J.C."/>
            <person name="Glavina del Rio T."/>
            <person name="Hammon N."/>
            <person name="Israni S."/>
            <person name="Dalin E."/>
            <person name="Tice H."/>
            <person name="Pitluck S."/>
            <person name="Saunders E."/>
            <person name="Brettin T."/>
            <person name="Bruce D."/>
            <person name="Han C."/>
            <person name="Tapia R."/>
            <person name="Schmutz J."/>
            <person name="Larimer F."/>
            <person name="Land M."/>
            <person name="Hauser L."/>
            <person name="Kyrpides N."/>
            <person name="Mikhailova N."/>
            <person name="Hoff W."/>
            <person name="Richardson P."/>
        </authorList>
    </citation>
    <scope>NUCLEOTIDE SEQUENCE [LARGE SCALE GENOMIC DNA]</scope>
    <source>
        <strain evidence="8">DSM 244 / SL1</strain>
    </source>
</reference>
<evidence type="ECO:0000256" key="3">
    <source>
        <dbReference type="ARBA" id="ARBA00022576"/>
    </source>
</evidence>
<protein>
    <submittedName>
        <fullName evidence="7">Aminotransferase</fullName>
        <ecNumber evidence="7">2.6.1.-</ecNumber>
    </submittedName>
</protein>
<sequence>MSDAHKTGAISPLLKQSSDVVAERGEGAYIIGTDGRRYLDFTSGIGVTATGHCHPKVVEAAQRQAATLVHGQYAIVRHPPMLRLAERLGEIMPGAIDRIFFSNAGTEACEGALRLARQATGRPNIIVFQGGFHGRTMGSLSMTSSSVGLRAGVQPMMGGTVFAPFPNARRYGWEDEETAEFCLRELDHILATQSMPAESAAFFVEPIQGEAGYIPAGRTFMQGLCERADRHGMLLIADEVQSGYGRSGAFWAHSHFDVQPDMVVTAKGLASGFPLSAVAAPQAIMERGWPASQGGTYGGNAVACAAALASLEVIEEEGLVENAREQGAHLRSRLDALCAEEPAIAHVQGMGLMHGTELVDEQGRPDGDRAARVLKAMEERDVLMIRCGPQGQIVRWLPPLIIRREEVDRAVDAFAEALRATA</sequence>
<dbReference type="FunFam" id="3.40.640.10:FF:000013">
    <property type="entry name" value="4-aminobutyrate aminotransferase"/>
    <property type="match status" value="1"/>
</dbReference>
<keyword evidence="3 7" id="KW-0032">Aminotransferase</keyword>
<keyword evidence="8" id="KW-1185">Reference proteome</keyword>
<dbReference type="PROSITE" id="PS00600">
    <property type="entry name" value="AA_TRANSFER_CLASS_3"/>
    <property type="match status" value="1"/>
</dbReference>
<comment type="similarity">
    <text evidence="2 6">Belongs to the class-III pyridoxal-phosphate-dependent aminotransferase family.</text>
</comment>
<comment type="cofactor">
    <cofactor evidence="1">
        <name>pyridoxal 5'-phosphate</name>
        <dbReference type="ChEBI" id="CHEBI:597326"/>
    </cofactor>
</comment>
<evidence type="ECO:0000313" key="7">
    <source>
        <dbReference type="EMBL" id="ABM61603.1"/>
    </source>
</evidence>